<sequence>MSLNDSKVAECICPKQDCWRSGDKKMPSYCVANTYLEEIEAAKREYRKDENIRLYSAACEVGAVNDGFRPRIEEALHFAKQLNCTRVGLAACAAFENETRILKSLFRKEGIQVFCTNCPIGGVTAEERGLPQLAEYINSACNPIAQAKILNRERTELNFIVGLCMGHDMVYVKIQTRFDMQ</sequence>
<name>A0A1H0W074_9BACT</name>
<evidence type="ECO:0000313" key="1">
    <source>
        <dbReference type="EMBL" id="SDP84157.1"/>
    </source>
</evidence>
<evidence type="ECO:0000313" key="2">
    <source>
        <dbReference type="Proteomes" id="UP000199073"/>
    </source>
</evidence>
<dbReference type="Proteomes" id="UP000199073">
    <property type="component" value="Unassembled WGS sequence"/>
</dbReference>
<reference evidence="1 2" key="1">
    <citation type="submission" date="2016-10" db="EMBL/GenBank/DDBJ databases">
        <authorList>
            <person name="de Groot N.N."/>
        </authorList>
    </citation>
    <scope>NUCLEOTIDE SEQUENCE [LARGE SCALE GENOMIC DNA]</scope>
    <source>
        <strain evidence="1 2">DSM 12130</strain>
    </source>
</reference>
<dbReference type="EMBL" id="FNJI01000082">
    <property type="protein sequence ID" value="SDP84157.1"/>
    <property type="molecule type" value="Genomic_DNA"/>
</dbReference>
<proteinExistence type="predicted"/>
<dbReference type="OrthoDB" id="9795204at2"/>
<accession>A0A1H0W074</accession>
<dbReference type="AlphaFoldDB" id="A0A1H0W074"/>
<dbReference type="RefSeq" id="WP_092226300.1">
    <property type="nucleotide sequence ID" value="NZ_FNJI01000082.1"/>
</dbReference>
<gene>
    <name evidence="1" type="ORF">SAMN05660330_04350</name>
</gene>
<dbReference type="STRING" id="91360.SAMN05660330_04350"/>
<dbReference type="Pfam" id="PF08901">
    <property type="entry name" value="DUF1847"/>
    <property type="match status" value="1"/>
</dbReference>
<keyword evidence="2" id="KW-1185">Reference proteome</keyword>
<organism evidence="1 2">
    <name type="scientific">Desulforhopalus singaporensis</name>
    <dbReference type="NCBI Taxonomy" id="91360"/>
    <lineage>
        <taxon>Bacteria</taxon>
        <taxon>Pseudomonadati</taxon>
        <taxon>Thermodesulfobacteriota</taxon>
        <taxon>Desulfobulbia</taxon>
        <taxon>Desulfobulbales</taxon>
        <taxon>Desulfocapsaceae</taxon>
        <taxon>Desulforhopalus</taxon>
    </lineage>
</organism>
<dbReference type="InterPro" id="IPR014997">
    <property type="entry name" value="DUF1847"/>
</dbReference>
<protein>
    <submittedName>
        <fullName evidence="1">Uncharacterized metal-binding protein</fullName>
    </submittedName>
</protein>